<dbReference type="PANTHER" id="PTHR42760">
    <property type="entry name" value="SHORT-CHAIN DEHYDROGENASES/REDUCTASES FAMILY MEMBER"/>
    <property type="match status" value="1"/>
</dbReference>
<dbReference type="InterPro" id="IPR002347">
    <property type="entry name" value="SDR_fam"/>
</dbReference>
<dbReference type="RefSeq" id="WP_075608025.1">
    <property type="nucleotide sequence ID" value="NZ_CP052766.1"/>
</dbReference>
<sequence>MTTLALITGGSRGLGKNTALALADSGTDIIITYHSNEAAAKEVVTRIQNKGRQAQALQLDTRDIAALDDFISRLKALMSNDFGCKNVNYLVNNAGSGVHAMMAEASEEILDDMLNVHVKGPFFLTQKMLPVMADGGRILNISSGLTRFSFPGSGPYAMAKGAVEVMTRYMAKELGERGIRVNTLAPGAIETDFRGGAVRDNKEMNAMIASQTALGRVGLPDDIGGAIKMLLSSEAGWINGQRIEASGGMML</sequence>
<keyword evidence="2" id="KW-0521">NADP</keyword>
<keyword evidence="3" id="KW-0560">Oxidoreductase</keyword>
<dbReference type="SUPFAM" id="SSF51735">
    <property type="entry name" value="NAD(P)-binding Rossmann-fold domains"/>
    <property type="match status" value="1"/>
</dbReference>
<dbReference type="AlphaFoldDB" id="A0A6M4MBU8"/>
<dbReference type="PRINTS" id="PR00081">
    <property type="entry name" value="GDHRDH"/>
</dbReference>
<dbReference type="FunFam" id="3.40.50.720:FF:000374">
    <property type="entry name" value="3-oxoacyl-(Acyl-carrier-protein) reductase"/>
    <property type="match status" value="1"/>
</dbReference>
<dbReference type="GO" id="GO:0016616">
    <property type="term" value="F:oxidoreductase activity, acting on the CH-OH group of donors, NAD or NADP as acceptor"/>
    <property type="evidence" value="ECO:0007669"/>
    <property type="project" value="TreeGrafter"/>
</dbReference>
<dbReference type="Pfam" id="PF13561">
    <property type="entry name" value="adh_short_C2"/>
    <property type="match status" value="1"/>
</dbReference>
<evidence type="ECO:0000256" key="3">
    <source>
        <dbReference type="ARBA" id="ARBA00023002"/>
    </source>
</evidence>
<dbReference type="GO" id="GO:0030497">
    <property type="term" value="P:fatty acid elongation"/>
    <property type="evidence" value="ECO:0007669"/>
    <property type="project" value="TreeGrafter"/>
</dbReference>
<evidence type="ECO:0000256" key="2">
    <source>
        <dbReference type="ARBA" id="ARBA00022857"/>
    </source>
</evidence>
<dbReference type="Gene3D" id="3.40.50.720">
    <property type="entry name" value="NAD(P)-binding Rossmann-like Domain"/>
    <property type="match status" value="1"/>
</dbReference>
<reference evidence="5" key="1">
    <citation type="submission" date="2014-12" db="EMBL/GenBank/DDBJ databases">
        <title>Complete genome sequence of a multi-drug resistant Klebsiella pneumoniae.</title>
        <authorList>
            <person name="Hua X."/>
            <person name="Chen Q."/>
            <person name="Li X."/>
            <person name="Feng Y."/>
            <person name="Ruan Z."/>
            <person name="Yu Y."/>
        </authorList>
    </citation>
    <scope>NUCLEOTIDE SEQUENCE [LARGE SCALE GENOMIC DNA]</scope>
    <source>
        <strain evidence="5">5.12</strain>
    </source>
</reference>
<organism evidence="4 5">
    <name type="scientific">Alteromonas pelagimontana</name>
    <dbReference type="NCBI Taxonomy" id="1858656"/>
    <lineage>
        <taxon>Bacteria</taxon>
        <taxon>Pseudomonadati</taxon>
        <taxon>Pseudomonadota</taxon>
        <taxon>Gammaproteobacteria</taxon>
        <taxon>Alteromonadales</taxon>
        <taxon>Alteromonadaceae</taxon>
        <taxon>Alteromonas/Salinimonas group</taxon>
        <taxon>Alteromonas</taxon>
    </lineage>
</organism>
<dbReference type="KEGG" id="apel:CA267_007705"/>
<name>A0A6M4MBU8_9ALTE</name>
<keyword evidence="5" id="KW-1185">Reference proteome</keyword>
<proteinExistence type="inferred from homology"/>
<dbReference type="EMBL" id="CP052766">
    <property type="protein sequence ID" value="QJR80674.1"/>
    <property type="molecule type" value="Genomic_DNA"/>
</dbReference>
<dbReference type="Proteomes" id="UP000219285">
    <property type="component" value="Chromosome"/>
</dbReference>
<reference evidence="4 5" key="2">
    <citation type="submission" date="2020-04" db="EMBL/GenBank/DDBJ databases">
        <title>Complete genome sequence of Alteromonas pelagimontana 5.12T.</title>
        <authorList>
            <person name="Sinha R.K."/>
            <person name="Krishnan K.P."/>
            <person name="Kurian J.P."/>
        </authorList>
    </citation>
    <scope>NUCLEOTIDE SEQUENCE [LARGE SCALE GENOMIC DNA]</scope>
    <source>
        <strain evidence="4 5">5.12</strain>
    </source>
</reference>
<dbReference type="PANTHER" id="PTHR42760:SF53">
    <property type="entry name" value="BLR4183 PROTEIN"/>
    <property type="match status" value="1"/>
</dbReference>
<dbReference type="PRINTS" id="PR00080">
    <property type="entry name" value="SDRFAMILY"/>
</dbReference>
<evidence type="ECO:0000313" key="5">
    <source>
        <dbReference type="Proteomes" id="UP000219285"/>
    </source>
</evidence>
<gene>
    <name evidence="4" type="ORF">CA267_007705</name>
</gene>
<accession>A0A6M4MBU8</accession>
<evidence type="ECO:0000313" key="4">
    <source>
        <dbReference type="EMBL" id="QJR80674.1"/>
    </source>
</evidence>
<comment type="similarity">
    <text evidence="1">Belongs to the short-chain dehydrogenases/reductases (SDR) family.</text>
</comment>
<protein>
    <submittedName>
        <fullName evidence="4">SDR family oxidoreductase</fullName>
    </submittedName>
</protein>
<dbReference type="InterPro" id="IPR036291">
    <property type="entry name" value="NAD(P)-bd_dom_sf"/>
</dbReference>
<dbReference type="OrthoDB" id="20590at2"/>
<evidence type="ECO:0000256" key="1">
    <source>
        <dbReference type="ARBA" id="ARBA00006484"/>
    </source>
</evidence>